<protein>
    <recommendedName>
        <fullName evidence="2">poly(ADP-ribose) glycohydrolase</fullName>
        <ecNumber evidence="2">3.2.1.143</ecNumber>
    </recommendedName>
</protein>
<evidence type="ECO:0000256" key="2">
    <source>
        <dbReference type="ARBA" id="ARBA00012255"/>
    </source>
</evidence>
<organism evidence="6">
    <name type="scientific">Florenciella parvula</name>
    <dbReference type="NCBI Taxonomy" id="236787"/>
    <lineage>
        <taxon>Eukaryota</taxon>
        <taxon>Sar</taxon>
        <taxon>Stramenopiles</taxon>
        <taxon>Ochrophyta</taxon>
        <taxon>Dictyochophyceae</taxon>
        <taxon>Florenciellales</taxon>
        <taxon>Florenciella</taxon>
    </lineage>
</organism>
<feature type="domain" description="HP" evidence="5">
    <location>
        <begin position="517"/>
        <end position="579"/>
    </location>
</feature>
<evidence type="ECO:0000259" key="5">
    <source>
        <dbReference type="PROSITE" id="PS51089"/>
    </source>
</evidence>
<feature type="region of interest" description="Disordered" evidence="4">
    <location>
        <begin position="483"/>
        <end position="519"/>
    </location>
</feature>
<dbReference type="PANTHER" id="PTHR12837">
    <property type="entry name" value="POLY ADP-RIBOSE GLYCOHYDROLASE"/>
    <property type="match status" value="1"/>
</dbReference>
<dbReference type="GO" id="GO:0006282">
    <property type="term" value="P:regulation of DNA repair"/>
    <property type="evidence" value="ECO:0007669"/>
    <property type="project" value="InterPro"/>
</dbReference>
<dbReference type="Pfam" id="PF02209">
    <property type="entry name" value="VHP"/>
    <property type="match status" value="1"/>
</dbReference>
<evidence type="ECO:0000256" key="3">
    <source>
        <dbReference type="ARBA" id="ARBA00022801"/>
    </source>
</evidence>
<dbReference type="PROSITE" id="PS51089">
    <property type="entry name" value="HP"/>
    <property type="match status" value="1"/>
</dbReference>
<dbReference type="GO" id="GO:0005737">
    <property type="term" value="C:cytoplasm"/>
    <property type="evidence" value="ECO:0007669"/>
    <property type="project" value="TreeGrafter"/>
</dbReference>
<dbReference type="GO" id="GO:0007010">
    <property type="term" value="P:cytoskeleton organization"/>
    <property type="evidence" value="ECO:0007669"/>
    <property type="project" value="InterPro"/>
</dbReference>
<dbReference type="InterPro" id="IPR003128">
    <property type="entry name" value="Villin_headpiece"/>
</dbReference>
<dbReference type="Gene3D" id="1.10.950.10">
    <property type="entry name" value="Villin headpiece domain"/>
    <property type="match status" value="1"/>
</dbReference>
<accession>A0A7S2BGS3</accession>
<comment type="similarity">
    <text evidence="1">Belongs to the poly(ADP-ribose) glycohydrolase family.</text>
</comment>
<proteinExistence type="inferred from homology"/>
<gene>
    <name evidence="6" type="ORF">FPAR1323_LOCUS4001</name>
</gene>
<dbReference type="GO" id="GO:0005634">
    <property type="term" value="C:nucleus"/>
    <property type="evidence" value="ECO:0007669"/>
    <property type="project" value="TreeGrafter"/>
</dbReference>
<dbReference type="EC" id="3.2.1.143" evidence="2"/>
<dbReference type="GO" id="GO:0009225">
    <property type="term" value="P:nucleotide-sugar metabolic process"/>
    <property type="evidence" value="ECO:0007669"/>
    <property type="project" value="TreeGrafter"/>
</dbReference>
<reference evidence="6" key="1">
    <citation type="submission" date="2021-01" db="EMBL/GenBank/DDBJ databases">
        <authorList>
            <person name="Corre E."/>
            <person name="Pelletier E."/>
            <person name="Niang G."/>
            <person name="Scheremetjew M."/>
            <person name="Finn R."/>
            <person name="Kale V."/>
            <person name="Holt S."/>
            <person name="Cochrane G."/>
            <person name="Meng A."/>
            <person name="Brown T."/>
            <person name="Cohen L."/>
        </authorList>
    </citation>
    <scope>NUCLEOTIDE SEQUENCE</scope>
    <source>
        <strain evidence="6">RCC1693</strain>
    </source>
</reference>
<sequence length="579" mass="62556">MAELAALAERSDSADLIGELVLPSDSPDAWVIVQETLCGPMECPADLDTMLTKFSETDPEPKVCSFFSDFDQTTSAAFDLAAFMQTGAPLMLEVALQMPELFPSGTTVPIFKMRSSWPGEAGTLGKQSYALTRRQCACLLAHSFFGSLKRPPDVEPNDFRFTVRDLFVGTAVSPNSAVTFLNYFGSLARHGIPEGPDDIVTFERLGFKKGPLPWQWEGNEKPLCKVEIVDGNIDDCAADVHAEFANAFVGGGVMTGDAAMEETLFLVKPELMVAMALQNRMVDEEAVCVSGAQKYSSTSGFGQSFEFAGEYDRSRRPDPPPRVAAIDAVRGGGPAMTERALLRDMNKARAAFEGAVELATGHWGCGAYGNHNDLMFIKQWLAASEAGVRKMYYHDFNRNQSHHIFPLIRKLGHLTVGELWTFLLELSRPLVPCNMKDFSVRVADISTGKFKPGGSGETRGLRRHSHPGAAAGAAETLPLALEETEGKSGTADPAHSSEADGDAGAAQRQREGESEPEEPAVVFSLTELVAGCPDGVDPMKKEGSLSNADFAAAFGMSRCEFSKLPAWRQGAAKKKVGLF</sequence>
<dbReference type="InterPro" id="IPR048362">
    <property type="entry name" value="PARG_helical"/>
</dbReference>
<evidence type="ECO:0000256" key="4">
    <source>
        <dbReference type="SAM" id="MobiDB-lite"/>
    </source>
</evidence>
<dbReference type="EMBL" id="HBGT01007392">
    <property type="protein sequence ID" value="CAD9396502.1"/>
    <property type="molecule type" value="Transcribed_RNA"/>
</dbReference>
<dbReference type="SMART" id="SM00153">
    <property type="entry name" value="VHP"/>
    <property type="match status" value="1"/>
</dbReference>
<dbReference type="InterPro" id="IPR036886">
    <property type="entry name" value="Villin_headpiece_dom_sf"/>
</dbReference>
<dbReference type="GO" id="GO:1990966">
    <property type="term" value="P:ATP generation from poly-ADP-D-ribose"/>
    <property type="evidence" value="ECO:0007669"/>
    <property type="project" value="TreeGrafter"/>
</dbReference>
<dbReference type="GO" id="GO:0005975">
    <property type="term" value="P:carbohydrate metabolic process"/>
    <property type="evidence" value="ECO:0007669"/>
    <property type="project" value="InterPro"/>
</dbReference>
<dbReference type="Pfam" id="PF05028">
    <property type="entry name" value="PARG_cat_C"/>
    <property type="match status" value="1"/>
</dbReference>
<keyword evidence="3" id="KW-0378">Hydrolase</keyword>
<dbReference type="GO" id="GO:0003779">
    <property type="term" value="F:actin binding"/>
    <property type="evidence" value="ECO:0007669"/>
    <property type="project" value="InterPro"/>
</dbReference>
<evidence type="ECO:0000256" key="1">
    <source>
        <dbReference type="ARBA" id="ARBA00009545"/>
    </source>
</evidence>
<dbReference type="AlphaFoldDB" id="A0A7S2BGS3"/>
<dbReference type="PANTHER" id="PTHR12837:SF0">
    <property type="entry name" value="POLY(ADP-RIBOSE) GLYCOHYDROLASE"/>
    <property type="match status" value="1"/>
</dbReference>
<dbReference type="GO" id="GO:0004649">
    <property type="term" value="F:poly(ADP-ribose) glycohydrolase activity"/>
    <property type="evidence" value="ECO:0007669"/>
    <property type="project" value="UniProtKB-EC"/>
</dbReference>
<name>A0A7S2BGS3_9STRA</name>
<dbReference type="InterPro" id="IPR007724">
    <property type="entry name" value="Poly_GlycHdrlase"/>
</dbReference>
<dbReference type="SUPFAM" id="SSF47050">
    <property type="entry name" value="VHP, Villin headpiece domain"/>
    <property type="match status" value="1"/>
</dbReference>
<feature type="region of interest" description="Disordered" evidence="4">
    <location>
        <begin position="449"/>
        <end position="469"/>
    </location>
</feature>
<evidence type="ECO:0000313" key="6">
    <source>
        <dbReference type="EMBL" id="CAD9396502.1"/>
    </source>
</evidence>
<dbReference type="Pfam" id="PF20811">
    <property type="entry name" value="PARG_cat_N"/>
    <property type="match status" value="1"/>
</dbReference>
<dbReference type="InterPro" id="IPR046372">
    <property type="entry name" value="PARG_cat_C"/>
</dbReference>